<evidence type="ECO:0000256" key="7">
    <source>
        <dbReference type="SAM" id="MobiDB-lite"/>
    </source>
</evidence>
<dbReference type="GO" id="GO:0006281">
    <property type="term" value="P:DNA repair"/>
    <property type="evidence" value="ECO:0007669"/>
    <property type="project" value="TreeGrafter"/>
</dbReference>
<dbReference type="GO" id="GO:0003689">
    <property type="term" value="F:DNA clamp loader activity"/>
    <property type="evidence" value="ECO:0007669"/>
    <property type="project" value="TreeGrafter"/>
</dbReference>
<keyword evidence="5" id="KW-0067">ATP-binding</keyword>
<evidence type="ECO:0000256" key="1">
    <source>
        <dbReference type="ARBA" id="ARBA00006360"/>
    </source>
</evidence>
<dbReference type="GO" id="GO:0006261">
    <property type="term" value="P:DNA-templated DNA replication"/>
    <property type="evidence" value="ECO:0007669"/>
    <property type="project" value="TreeGrafter"/>
</dbReference>
<dbReference type="Pfam" id="PF13177">
    <property type="entry name" value="DNA_pol3_delta2"/>
    <property type="match status" value="1"/>
</dbReference>
<evidence type="ECO:0000256" key="3">
    <source>
        <dbReference type="ARBA" id="ARBA00022741"/>
    </source>
</evidence>
<dbReference type="OrthoDB" id="1906110at2759"/>
<dbReference type="InterPro" id="IPR050238">
    <property type="entry name" value="DNA_Rep/Repair_Clamp_Loader"/>
</dbReference>
<dbReference type="STRING" id="218851.A0A2G5DKU2"/>
<name>A0A2G5DKU2_AQUCA</name>
<feature type="compositionally biased region" description="Polar residues" evidence="7">
    <location>
        <begin position="1"/>
        <end position="21"/>
    </location>
</feature>
<dbReference type="Pfam" id="PF23007">
    <property type="entry name" value="DnaA_N-like_STI"/>
    <property type="match status" value="1"/>
</dbReference>
<feature type="region of interest" description="Disordered" evidence="7">
    <location>
        <begin position="762"/>
        <end position="870"/>
    </location>
</feature>
<keyword evidence="4" id="KW-0862">Zinc</keyword>
<dbReference type="InterPro" id="IPR054506">
    <property type="entry name" value="DnaA_N-like_STI"/>
</dbReference>
<dbReference type="InterPro" id="IPR045085">
    <property type="entry name" value="HLD_clamp_pol_III_gamma_tau"/>
</dbReference>
<dbReference type="InterPro" id="IPR008921">
    <property type="entry name" value="DNA_pol3_clamp-load_cplx_C"/>
</dbReference>
<dbReference type="Gene3D" id="1.10.8.60">
    <property type="match status" value="1"/>
</dbReference>
<dbReference type="GO" id="GO:0003887">
    <property type="term" value="F:DNA-directed DNA polymerase activity"/>
    <property type="evidence" value="ECO:0007669"/>
    <property type="project" value="InterPro"/>
</dbReference>
<dbReference type="Pfam" id="PF22608">
    <property type="entry name" value="DNAX_ATPase_lid"/>
    <property type="match status" value="1"/>
</dbReference>
<dbReference type="Pfam" id="PF12169">
    <property type="entry name" value="DNA_pol3_gamma3"/>
    <property type="match status" value="1"/>
</dbReference>
<comment type="similarity">
    <text evidence="1">Belongs to the DnaX/STICHEL family.</text>
</comment>
<feature type="compositionally biased region" description="Basic residues" evidence="7">
    <location>
        <begin position="905"/>
        <end position="915"/>
    </location>
</feature>
<sequence>MATQAVARTQLNVNANTTATDSSKRNDAERSRKPLKKNKQRSSSSLSDCSINQNEGQSSITCPYPRSLSLSEPTECTQATLEARQNRSFMDKKCTSLPAKSNFGSSLSQLAKYPIKEESDLVSLKARHNDRGISWRWLRIRKGIRTKKLISPSGRRSVDSFNKQLATKENSLQAEVLPSDEDRINEIDPLGENISTGFSFKSDYLAQNNHQDKCKNNRNREKAQCQSSSSLNSKYYPKLFEDIAGNEIIVKALSNAVLKEKIAPLYLFHGPSGTGKTSTAKIFSMALNCESSTHTKPCWSCRGCTRSLYIMDLCSGSRISGFERIKTLLQSTSFTQIVTGFKVFIIEECHTLMEEAWEEILTIVERNSGSAVVFVMITEDVKMVPKGISSRCQKFCFPKLKDMDITLKLARIVAREEIEIERDALRLIISKADGSMREAENILDQLALLGSRITSAMVQQIVGLVPHNKLLDLLTTVLSADTIKTVRSTRELIASGVQPQSILSQLASLITDILSGASAIATTSSAGSSKDKRLSRSGSQLTNDQSERLSQALKKLVETEKQLSSSNDQTNWIVAALLQVESEHLFNRSPTGIVLPRDFKVSSDCKPDTEGRRNSADMQRDEVPALLPRSRSISKTKSSSSSAVERACNLGQIGNMEEVWKNMLDRIQSQYVRDFLCQQAKIASLTISSANAIVHLMFKRPEDKLAAQMSEDTIAYSLKTSFGCPVIVNMSLEPIHMEAKQRSSVSTTKGKQTECCHCTQHQSSEPFLPSSESPCSQRDQIRCSGSRKSSAAPEHLRSRRMPGYIQTSQGQDKFPSETRKGSTTQPQEIPFSGPLRQGTGATLSDPENDPSAREQNPSTKTDIKKTTNSRHRWLSLSSIQQGDASVEQYSQDLLFENENNDRERGKYRHSKLHKGSAKDNEDHHYQHSATPL</sequence>
<evidence type="ECO:0000259" key="9">
    <source>
        <dbReference type="Pfam" id="PF22608"/>
    </source>
</evidence>
<evidence type="ECO:0000256" key="2">
    <source>
        <dbReference type="ARBA" id="ARBA00022723"/>
    </source>
</evidence>
<dbReference type="PANTHER" id="PTHR11669">
    <property type="entry name" value="REPLICATION FACTOR C / DNA POLYMERASE III GAMMA-TAU SUBUNIT"/>
    <property type="match status" value="1"/>
</dbReference>
<protein>
    <submittedName>
        <fullName evidence="11">Uncharacterized protein</fullName>
    </submittedName>
</protein>
<feature type="domain" description="DNA polymerase III subunit gamma/tau helical lid" evidence="9">
    <location>
        <begin position="405"/>
        <end position="446"/>
    </location>
</feature>
<dbReference type="PANTHER" id="PTHR11669:SF51">
    <property type="entry name" value="AAA+ ATPASE DOMAIN-CONTAINING PROTEIN"/>
    <property type="match status" value="1"/>
</dbReference>
<dbReference type="InterPro" id="IPR012763">
    <property type="entry name" value="DNA_pol_III_sug/sutau_N"/>
</dbReference>
<dbReference type="GO" id="GO:0046872">
    <property type="term" value="F:metal ion binding"/>
    <property type="evidence" value="ECO:0007669"/>
    <property type="project" value="UniProtKB-KW"/>
</dbReference>
<evidence type="ECO:0000259" key="8">
    <source>
        <dbReference type="Pfam" id="PF12169"/>
    </source>
</evidence>
<dbReference type="FunFam" id="1.10.8.60:FF:000013">
    <property type="entry name" value="DNA polymerase III subunit gamma/tau"/>
    <property type="match status" value="1"/>
</dbReference>
<dbReference type="EMBL" id="KZ305034">
    <property type="protein sequence ID" value="PIA44112.1"/>
    <property type="molecule type" value="Genomic_DNA"/>
</dbReference>
<keyword evidence="3" id="KW-0547">Nucleotide-binding</keyword>
<feature type="region of interest" description="Disordered" evidence="7">
    <location>
        <begin position="604"/>
        <end position="624"/>
    </location>
</feature>
<accession>A0A2G5DKU2</accession>
<keyword evidence="2" id="KW-0479">Metal-binding</keyword>
<evidence type="ECO:0000256" key="6">
    <source>
        <dbReference type="ARBA" id="ARBA00023054"/>
    </source>
</evidence>
<evidence type="ECO:0000259" key="10">
    <source>
        <dbReference type="Pfam" id="PF23007"/>
    </source>
</evidence>
<dbReference type="SUPFAM" id="SSF52540">
    <property type="entry name" value="P-loop containing nucleoside triphosphate hydrolases"/>
    <property type="match status" value="1"/>
</dbReference>
<feature type="domain" description="DNA polymerase III gamma subunit" evidence="8">
    <location>
        <begin position="453"/>
        <end position="555"/>
    </location>
</feature>
<feature type="region of interest" description="Disordered" evidence="7">
    <location>
        <begin position="525"/>
        <end position="545"/>
    </location>
</feature>
<keyword evidence="12" id="KW-1185">Reference proteome</keyword>
<feature type="region of interest" description="Disordered" evidence="7">
    <location>
        <begin position="1"/>
        <end position="64"/>
    </location>
</feature>
<organism evidence="11 12">
    <name type="scientific">Aquilegia coerulea</name>
    <name type="common">Rocky mountain columbine</name>
    <dbReference type="NCBI Taxonomy" id="218851"/>
    <lineage>
        <taxon>Eukaryota</taxon>
        <taxon>Viridiplantae</taxon>
        <taxon>Streptophyta</taxon>
        <taxon>Embryophyta</taxon>
        <taxon>Tracheophyta</taxon>
        <taxon>Spermatophyta</taxon>
        <taxon>Magnoliopsida</taxon>
        <taxon>Ranunculales</taxon>
        <taxon>Ranunculaceae</taxon>
        <taxon>Thalictroideae</taxon>
        <taxon>Aquilegia</taxon>
    </lineage>
</organism>
<dbReference type="GO" id="GO:0003677">
    <property type="term" value="F:DNA binding"/>
    <property type="evidence" value="ECO:0007669"/>
    <property type="project" value="InterPro"/>
</dbReference>
<feature type="compositionally biased region" description="Polar residues" evidence="7">
    <location>
        <begin position="41"/>
        <end position="61"/>
    </location>
</feature>
<feature type="compositionally biased region" description="Basic and acidic residues" evidence="7">
    <location>
        <begin position="916"/>
        <end position="925"/>
    </location>
</feature>
<dbReference type="InterPro" id="IPR022754">
    <property type="entry name" value="DNA_pol_III_gamma-3"/>
</dbReference>
<feature type="domain" description="STICHEL DnaA-N-like alpha-beta" evidence="10">
    <location>
        <begin position="654"/>
        <end position="732"/>
    </location>
</feature>
<evidence type="ECO:0000313" key="12">
    <source>
        <dbReference type="Proteomes" id="UP000230069"/>
    </source>
</evidence>
<proteinExistence type="inferred from homology"/>
<keyword evidence="6" id="KW-0175">Coiled coil</keyword>
<evidence type="ECO:0000256" key="5">
    <source>
        <dbReference type="ARBA" id="ARBA00022840"/>
    </source>
</evidence>
<dbReference type="AlphaFoldDB" id="A0A2G5DKU2"/>
<dbReference type="InterPro" id="IPR027417">
    <property type="entry name" value="P-loop_NTPase"/>
</dbReference>
<dbReference type="CDD" id="cd18137">
    <property type="entry name" value="HLD_clamp_pol_III_gamma_tau"/>
    <property type="match status" value="1"/>
</dbReference>
<reference evidence="11 12" key="1">
    <citation type="submission" date="2017-09" db="EMBL/GenBank/DDBJ databases">
        <title>WGS assembly of Aquilegia coerulea Goldsmith.</title>
        <authorList>
            <person name="Hodges S."/>
            <person name="Kramer E."/>
            <person name="Nordborg M."/>
            <person name="Tomkins J."/>
            <person name="Borevitz J."/>
            <person name="Derieg N."/>
            <person name="Yan J."/>
            <person name="Mihaltcheva S."/>
            <person name="Hayes R.D."/>
            <person name="Rokhsar D."/>
        </authorList>
    </citation>
    <scope>NUCLEOTIDE SEQUENCE [LARGE SCALE GENOMIC DNA]</scope>
    <source>
        <strain evidence="12">cv. Goldsmith</strain>
    </source>
</reference>
<dbReference type="GO" id="GO:0005524">
    <property type="term" value="F:ATP binding"/>
    <property type="evidence" value="ECO:0007669"/>
    <property type="project" value="UniProtKB-KW"/>
</dbReference>
<feature type="compositionally biased region" description="Low complexity" evidence="7">
    <location>
        <begin position="763"/>
        <end position="776"/>
    </location>
</feature>
<feature type="compositionally biased region" description="Basic and acidic residues" evidence="7">
    <location>
        <begin position="604"/>
        <end position="623"/>
    </location>
</feature>
<evidence type="ECO:0000256" key="4">
    <source>
        <dbReference type="ARBA" id="ARBA00022833"/>
    </source>
</evidence>
<feature type="compositionally biased region" description="Basic and acidic residues" evidence="7">
    <location>
        <begin position="22"/>
        <end position="32"/>
    </location>
</feature>
<dbReference type="NCBIfam" id="TIGR02397">
    <property type="entry name" value="dnaX_nterm"/>
    <property type="match status" value="1"/>
</dbReference>
<feature type="region of interest" description="Disordered" evidence="7">
    <location>
        <begin position="890"/>
        <end position="932"/>
    </location>
</feature>
<dbReference type="GO" id="GO:0005663">
    <property type="term" value="C:DNA replication factor C complex"/>
    <property type="evidence" value="ECO:0007669"/>
    <property type="project" value="TreeGrafter"/>
</dbReference>
<dbReference type="SUPFAM" id="SSF48019">
    <property type="entry name" value="post-AAA+ oligomerization domain-like"/>
    <property type="match status" value="1"/>
</dbReference>
<dbReference type="GO" id="GO:0009360">
    <property type="term" value="C:DNA polymerase III complex"/>
    <property type="evidence" value="ECO:0007669"/>
    <property type="project" value="InterPro"/>
</dbReference>
<dbReference type="InParanoid" id="A0A2G5DKU2"/>
<gene>
    <name evidence="11" type="ORF">AQUCO_01700020v1</name>
</gene>
<dbReference type="Gene3D" id="3.40.50.300">
    <property type="entry name" value="P-loop containing nucleotide triphosphate hydrolases"/>
    <property type="match status" value="1"/>
</dbReference>
<dbReference type="Proteomes" id="UP000230069">
    <property type="component" value="Unassembled WGS sequence"/>
</dbReference>
<dbReference type="Gene3D" id="1.20.272.10">
    <property type="match status" value="1"/>
</dbReference>
<evidence type="ECO:0000313" key="11">
    <source>
        <dbReference type="EMBL" id="PIA44112.1"/>
    </source>
</evidence>